<keyword evidence="1" id="KW-0175">Coiled coil</keyword>
<gene>
    <name evidence="3" type="ORF">KDM89_09250</name>
</gene>
<organism evidence="3 4">
    <name type="scientific">Undibacterium luofuense</name>
    <dbReference type="NCBI Taxonomy" id="2828733"/>
    <lineage>
        <taxon>Bacteria</taxon>
        <taxon>Pseudomonadati</taxon>
        <taxon>Pseudomonadota</taxon>
        <taxon>Betaproteobacteria</taxon>
        <taxon>Burkholderiales</taxon>
        <taxon>Oxalobacteraceae</taxon>
        <taxon>Undibacterium</taxon>
    </lineage>
</organism>
<dbReference type="InterPro" id="IPR003395">
    <property type="entry name" value="RecF/RecN/SMC_N"/>
</dbReference>
<dbReference type="AlphaFoldDB" id="A0A941DK95"/>
<evidence type="ECO:0000313" key="4">
    <source>
        <dbReference type="Proteomes" id="UP000680067"/>
    </source>
</evidence>
<sequence length="875" mass="98613">MSDIHAEYHRFLEHLSTRGVPEDVHRLANLIYGNLEHLAEVGAARRSRSARLVSLAIEHFEGTNPIYSERLENAAPGAVFERLTQLRVGPFRGFMRPEEFDLSRDITLIYGANGTGKSSFFEALELAMLGSISEAQVKRLDLREYCNNARIGRHTEPVLLGQFGGANSTIQRDESRYRFCFIEKNRLDDFARIAARTTGDRRQLIAALFGLDQFSEFVRGFNPELDQNLMLIGNEAKRLAEQRQQIANAEQIISGYAQAVASIEAEEEAYAERIYPGFGYRKFVDWLLGTPHQLGRLPYVQAQLDAPLPTIHNITQAKLNILLNSAYENHNAYNSVQALISARANEISFQNLYDAVLAFAEGAESCPACGTALTDVSENPFDKARSGLDQLRELADLQKQEVVLRNQLNEVFRVLLEEMRRVLLVAQSVCPHKVIAENLPNLPEHHLGDWLAIWVADEKLLWKKLLEIATLIEVSDKQARDAHKQRDTLVTERDTLIQYRLDIEGLRTRRTDVGNSLRLAQENVARFNAENQALIQLVENEVPVVQLHKRIKAAYDAFLPEIQSYLAALPGLMIEGLGTLARDLYNSFNRDDLKGDYLAGLFLPVTESQRIEVVFAGEPDVRYDALVVLSEGHIKCLGLAILLAKNIQQSCPVVIFDDVVNAIDDDHRNGIWRTFFEDHWLDGKQVILTSHAEEFLLRIQQELGSARAAAIKCYKFLPHNGEHELRVDSDPPTKNYVLLAQRAVDDDDKRDALRQARPALESLTDRLWTWLGKKGEGRIELKLSGPRADRELNNKCVKLRHAVGRITGNYLGLSEAVNALSELLNVGGTSIEWSYLNGGTHDSVRGHEFDRATVKKIVDAITELDTALDVLQNRQ</sequence>
<reference evidence="3" key="1">
    <citation type="submission" date="2021-04" db="EMBL/GenBank/DDBJ databases">
        <title>novel species isolated from subtropical streams in China.</title>
        <authorList>
            <person name="Lu H."/>
        </authorList>
    </citation>
    <scope>NUCLEOTIDE SEQUENCE</scope>
    <source>
        <strain evidence="3">LFS511W</strain>
    </source>
</reference>
<dbReference type="InterPro" id="IPR027417">
    <property type="entry name" value="P-loop_NTPase"/>
</dbReference>
<dbReference type="PANTHER" id="PTHR32114">
    <property type="entry name" value="ABC TRANSPORTER ABCH.3"/>
    <property type="match status" value="1"/>
</dbReference>
<evidence type="ECO:0000259" key="2">
    <source>
        <dbReference type="Pfam" id="PF02463"/>
    </source>
</evidence>
<feature type="coiled-coil region" evidence="1">
    <location>
        <begin position="232"/>
        <end position="259"/>
    </location>
</feature>
<evidence type="ECO:0000313" key="3">
    <source>
        <dbReference type="EMBL" id="MBR7782328.1"/>
    </source>
</evidence>
<protein>
    <submittedName>
        <fullName evidence="3">AAA family ATPase</fullName>
    </submittedName>
</protein>
<dbReference type="Pfam" id="PF02463">
    <property type="entry name" value="SMC_N"/>
    <property type="match status" value="1"/>
</dbReference>
<dbReference type="Proteomes" id="UP000680067">
    <property type="component" value="Unassembled WGS sequence"/>
</dbReference>
<dbReference type="PANTHER" id="PTHR32114:SF2">
    <property type="entry name" value="ABC TRANSPORTER ABCH.3"/>
    <property type="match status" value="1"/>
</dbReference>
<dbReference type="Gene3D" id="3.40.50.300">
    <property type="entry name" value="P-loop containing nucleotide triphosphate hydrolases"/>
    <property type="match status" value="2"/>
</dbReference>
<keyword evidence="4" id="KW-1185">Reference proteome</keyword>
<evidence type="ECO:0000256" key="1">
    <source>
        <dbReference type="SAM" id="Coils"/>
    </source>
</evidence>
<feature type="domain" description="RecF/RecN/SMC N-terminal" evidence="2">
    <location>
        <begin position="83"/>
        <end position="702"/>
    </location>
</feature>
<dbReference type="SUPFAM" id="SSF52540">
    <property type="entry name" value="P-loop containing nucleoside triphosphate hydrolases"/>
    <property type="match status" value="1"/>
</dbReference>
<dbReference type="RefSeq" id="WP_212687655.1">
    <property type="nucleotide sequence ID" value="NZ_JAGSPN010000005.1"/>
</dbReference>
<proteinExistence type="predicted"/>
<comment type="caution">
    <text evidence="3">The sequence shown here is derived from an EMBL/GenBank/DDBJ whole genome shotgun (WGS) entry which is preliminary data.</text>
</comment>
<name>A0A941DK95_9BURK</name>
<accession>A0A941DK95</accession>
<dbReference type="EMBL" id="JAGSPN010000005">
    <property type="protein sequence ID" value="MBR7782328.1"/>
    <property type="molecule type" value="Genomic_DNA"/>
</dbReference>